<dbReference type="Gene3D" id="3.30.590.10">
    <property type="entry name" value="Glutamine synthetase/guanido kinase, catalytic domain"/>
    <property type="match status" value="1"/>
</dbReference>
<dbReference type="GO" id="GO:0016874">
    <property type="term" value="F:ligase activity"/>
    <property type="evidence" value="ECO:0007669"/>
    <property type="project" value="UniProtKB-KW"/>
</dbReference>
<organism evidence="5 6">
    <name type="scientific">Brucella ceti M644/93/1</name>
    <dbReference type="NCBI Taxonomy" id="520459"/>
    <lineage>
        <taxon>Bacteria</taxon>
        <taxon>Pseudomonadati</taxon>
        <taxon>Pseudomonadota</taxon>
        <taxon>Alphaproteobacteria</taxon>
        <taxon>Hyphomicrobiales</taxon>
        <taxon>Brucellaceae</taxon>
        <taxon>Brucella/Ochrobactrum group</taxon>
        <taxon>Brucella</taxon>
    </lineage>
</organism>
<protein>
    <submittedName>
        <fullName evidence="5">Glutamate-ammonia ligase</fullName>
    </submittedName>
</protein>
<reference evidence="5 6" key="1">
    <citation type="submission" date="2008-12" db="EMBL/GenBank/DDBJ databases">
        <title>The Genome Sequence of Brucella ceti M644/93/1.</title>
        <authorList>
            <consortium name="The Broad Institute Genome Sequencing Platform"/>
            <person name="Ward D."/>
            <person name="Young S.K."/>
            <person name="Kodira C.D."/>
            <person name="Zeng Q."/>
            <person name="Koehrsen M."/>
            <person name="Alvarado L."/>
            <person name="Berlin A."/>
            <person name="Borenstein D."/>
            <person name="Chen Z."/>
            <person name="Engels R."/>
            <person name="Freedman E."/>
            <person name="Gellesch M."/>
            <person name="Goldberg J."/>
            <person name="Griggs A."/>
            <person name="Gujja S."/>
            <person name="Heiman D."/>
            <person name="Hepburn T."/>
            <person name="Howarth C."/>
            <person name="Jen D."/>
            <person name="Larson L."/>
            <person name="Lewis B."/>
            <person name="Mehta T."/>
            <person name="Park D."/>
            <person name="Pearson M."/>
            <person name="Roberts A."/>
            <person name="Saif S."/>
            <person name="Shea T."/>
            <person name="Shenoy N."/>
            <person name="Sisk P."/>
            <person name="Stolte C."/>
            <person name="Sykes S."/>
            <person name="Walk T."/>
            <person name="White J."/>
            <person name="Yandava C."/>
            <person name="Whatmore A.M."/>
            <person name="Perrett L.L."/>
            <person name="O'Callaghan D."/>
            <person name="Nusbaum C."/>
            <person name="Galagan J."/>
            <person name="Birren B."/>
        </authorList>
    </citation>
    <scope>NUCLEOTIDE SEQUENCE [LARGE SCALE GENOMIC DNA]</scope>
    <source>
        <strain evidence="5 6">M644/93/1</strain>
    </source>
</reference>
<feature type="domain" description="GS catalytic" evidence="4">
    <location>
        <begin position="1"/>
        <end position="243"/>
    </location>
</feature>
<dbReference type="PANTHER" id="PTHR43785:SF12">
    <property type="entry name" value="TYPE-1 GLUTAMINE SYNTHETASE 2"/>
    <property type="match status" value="1"/>
</dbReference>
<evidence type="ECO:0000256" key="2">
    <source>
        <dbReference type="PROSITE-ProRule" id="PRU01331"/>
    </source>
</evidence>
<dbReference type="SMART" id="SM01230">
    <property type="entry name" value="Gln-synt_C"/>
    <property type="match status" value="1"/>
</dbReference>
<dbReference type="PROSITE" id="PS51987">
    <property type="entry name" value="GS_CATALYTIC"/>
    <property type="match status" value="1"/>
</dbReference>
<evidence type="ECO:0000256" key="3">
    <source>
        <dbReference type="RuleBase" id="RU000384"/>
    </source>
</evidence>
<comment type="similarity">
    <text evidence="2 3">Belongs to the glutamine synthetase family.</text>
</comment>
<sequence length="243" mass="27650">MNVRYCKALEMADRHVIMKNAMKEIAEAHGKCITFMAKYDYARAGSSSHVHNSIWSADGKEPLFFDPKAPYTMTPLMRSWVAGQIKYATDYTYFLAPYINSYKRFQAGTFAPTKIMWSQDNRTAGFRLCGEGTKGIRIECRIGGADINPYLAFAALIAAGLKGVDEKLELDEPFVGDAYSAVRLKEIPYTLREAAAALKGSAFLKEAFGEDVVNHYTHTAHWEQIEYDRRVTDWELYRGFERY</sequence>
<keyword evidence="6" id="KW-1185">Reference proteome</keyword>
<gene>
    <name evidence="5" type="ORF">BAIG_00786</name>
</gene>
<dbReference type="InterPro" id="IPR008146">
    <property type="entry name" value="Gln_synth_cat_dom"/>
</dbReference>
<dbReference type="Proteomes" id="UP000003990">
    <property type="component" value="Unassembled WGS sequence"/>
</dbReference>
<dbReference type="SUPFAM" id="SSF55931">
    <property type="entry name" value="Glutamine synthetase/guanido kinase"/>
    <property type="match status" value="1"/>
</dbReference>
<evidence type="ECO:0000313" key="5">
    <source>
        <dbReference type="EMBL" id="EEX96398.1"/>
    </source>
</evidence>
<name>A0ABM9Z9M4_9HYPH</name>
<dbReference type="PANTHER" id="PTHR43785">
    <property type="entry name" value="GAMMA-GLUTAMYLPUTRESCINE SYNTHETASE"/>
    <property type="match status" value="1"/>
</dbReference>
<dbReference type="Pfam" id="PF00120">
    <property type="entry name" value="Gln-synt_C"/>
    <property type="match status" value="1"/>
</dbReference>
<evidence type="ECO:0000259" key="4">
    <source>
        <dbReference type="PROSITE" id="PS51987"/>
    </source>
</evidence>
<evidence type="ECO:0000313" key="6">
    <source>
        <dbReference type="Proteomes" id="UP000003990"/>
    </source>
</evidence>
<keyword evidence="1 5" id="KW-0436">Ligase</keyword>
<accession>A0ABM9Z9M4</accession>
<dbReference type="InterPro" id="IPR014746">
    <property type="entry name" value="Gln_synth/guanido_kin_cat_dom"/>
</dbReference>
<proteinExistence type="inferred from homology"/>
<evidence type="ECO:0000256" key="1">
    <source>
        <dbReference type="ARBA" id="ARBA00022598"/>
    </source>
</evidence>
<dbReference type="EMBL" id="DS999669">
    <property type="protein sequence ID" value="EEX96398.1"/>
    <property type="molecule type" value="Genomic_DNA"/>
</dbReference>